<dbReference type="PANTHER" id="PTHR42732:SF1">
    <property type="entry name" value="BETA-MANNOSIDASE"/>
    <property type="match status" value="1"/>
</dbReference>
<dbReference type="InterPro" id="IPR006103">
    <property type="entry name" value="Glyco_hydro_2_cat"/>
</dbReference>
<evidence type="ECO:0000256" key="4">
    <source>
        <dbReference type="SAM" id="SignalP"/>
    </source>
</evidence>
<dbReference type="InterPro" id="IPR051913">
    <property type="entry name" value="GH2_Domain-Containing"/>
</dbReference>
<feature type="domain" description="Glycoside hydrolase family 2" evidence="8">
    <location>
        <begin position="790"/>
        <end position="891"/>
    </location>
</feature>
<feature type="domain" description="DUF4982" evidence="7">
    <location>
        <begin position="719"/>
        <end position="777"/>
    </location>
</feature>
<dbReference type="AlphaFoldDB" id="A0A1Y2DH41"/>
<feature type="signal peptide" evidence="4">
    <location>
        <begin position="1"/>
        <end position="29"/>
    </location>
</feature>
<keyword evidence="4" id="KW-0732">Signal</keyword>
<evidence type="ECO:0000256" key="1">
    <source>
        <dbReference type="ARBA" id="ARBA00007401"/>
    </source>
</evidence>
<dbReference type="Gene3D" id="3.20.20.80">
    <property type="entry name" value="Glycosidases"/>
    <property type="match status" value="1"/>
</dbReference>
<dbReference type="InterPro" id="IPR040605">
    <property type="entry name" value="Glyco_hydro2_dom5"/>
</dbReference>
<dbReference type="PROSITE" id="PS00608">
    <property type="entry name" value="GLYCOSYL_HYDROL_F2_2"/>
    <property type="match status" value="1"/>
</dbReference>
<evidence type="ECO:0000259" key="9">
    <source>
        <dbReference type="Pfam" id="PF22666"/>
    </source>
</evidence>
<dbReference type="PRINTS" id="PR00132">
    <property type="entry name" value="GLHYDRLASE2"/>
</dbReference>
<reference evidence="10 11" key="1">
    <citation type="submission" date="2016-07" db="EMBL/GenBank/DDBJ databases">
        <title>Pervasive Adenine N6-methylation of Active Genes in Fungi.</title>
        <authorList>
            <consortium name="DOE Joint Genome Institute"/>
            <person name="Mondo S.J."/>
            <person name="Dannebaum R.O."/>
            <person name="Kuo R.C."/>
            <person name="Labutti K."/>
            <person name="Haridas S."/>
            <person name="Kuo A."/>
            <person name="Salamov A."/>
            <person name="Ahrendt S.R."/>
            <person name="Lipzen A."/>
            <person name="Sullivan W."/>
            <person name="Andreopoulos W.B."/>
            <person name="Clum A."/>
            <person name="Lindquist E."/>
            <person name="Daum C."/>
            <person name="Ramamoorthy G.K."/>
            <person name="Gryganskyi A."/>
            <person name="Culley D."/>
            <person name="Magnuson J.K."/>
            <person name="James T.Y."/>
            <person name="O'Malley M.A."/>
            <person name="Stajich J.E."/>
            <person name="Spatafora J.W."/>
            <person name="Visel A."/>
            <person name="Grigoriev I.V."/>
        </authorList>
    </citation>
    <scope>NUCLEOTIDE SEQUENCE [LARGE SCALE GENOMIC DNA]</scope>
    <source>
        <strain evidence="10 11">CBS 129021</strain>
    </source>
</reference>
<dbReference type="InterPro" id="IPR006101">
    <property type="entry name" value="Glyco_hydro_2"/>
</dbReference>
<dbReference type="GO" id="GO:0005975">
    <property type="term" value="P:carbohydrate metabolic process"/>
    <property type="evidence" value="ECO:0007669"/>
    <property type="project" value="InterPro"/>
</dbReference>
<name>A0A1Y2DH41_9PEZI</name>
<feature type="chain" id="PRO_5012440698" evidence="4">
    <location>
        <begin position="30"/>
        <end position="957"/>
    </location>
</feature>
<dbReference type="InterPro" id="IPR036156">
    <property type="entry name" value="Beta-gal/glucu_dom_sf"/>
</dbReference>
<dbReference type="InterPro" id="IPR008979">
    <property type="entry name" value="Galactose-bd-like_sf"/>
</dbReference>
<feature type="domain" description="Glycoside hydrolase family 2 catalytic" evidence="6">
    <location>
        <begin position="377"/>
        <end position="529"/>
    </location>
</feature>
<sequence>MSSRFRVLNAYGPTILSLLLLLLYQPTEAHVIDRAVSSAPVRERISINADWRFWRSETNPDGLIYDQRSEGSVQVLKPWILPSANDFIANEANQNVRPAGNPGGNVSFVQMSFDDSEWEAVKLPHDWAIKGPFYTGDSPVVGGGMGRLPSHGVGWYRRKLSKNKTDEGRTIYLDIDGAMSYAMVWLNGNLVGGWPYPYNSFRLDITPYLNVGDDNQLAIRLDNPNDSARWYPGGGLYRNIWITKVDSTHVAQYGTFIMTRDVSSSSATVDLSVRVENKGATSRQIEVATDVHVFDPVRGVARAKVAEFERSSVTLAAGEKQVLDGSVTVANPRLWGPAPVQKPYLYVAITRLYTHNQTIDSYQTRFGIRSLTYDANQGLLVNGELIHIQGVNNHHDLGALGAAFNVRAAERQLEIMQEMGVNAIRMSHNPPAPELLDLTDRMGIMVLDEVFDTWQHNKTANDFHLIFDDWHEPDLRAFIRRDRNHASIVSWSYGNEVGEQYDGKAGAAVSQMLLDILHEEDPTRPASISMNYAGPDLPFSAVPDIINLNYRGNGIRDTPAYSNQVGIRTEPQYPAYHAAFPEKLIFSSETASTLSTRGTFIFPVVNATSAPVNETSGSSEADMQVSAYELYSANFGSSPDKVFGTQDASPFVAGEFVWTGFDYIGEPTPYYTARSSYSGIVDLAGLKKDRFFLYQARWRPNLRTAHIVPHWTWPEREGLVTPVHVFSAADEAELFLNGESLGRKERGEAEYRFRWDEVVYVPGELRVVTYKDGEELANATARTAGDATALRITADRTQIQNDGYDLAYITVEVVDGDGNVVPRANNTIRFSVVDGDGEVAATDNGDPADFTVFHSTERKVFSGLALAIIRAVAGGSGTVTVEAASESLEGAIAEPVFQVSPKVPSTFRMLFYDASSNTTPGQLLWIDFLDVTSTMGFGGRKGYGSVWRFKLVGEGAR</sequence>
<evidence type="ECO:0000313" key="10">
    <source>
        <dbReference type="EMBL" id="ORY58446.1"/>
    </source>
</evidence>
<feature type="domain" description="Glycoside hydrolase family 2 immunoglobulin-like beta-sandwich" evidence="5">
    <location>
        <begin position="258"/>
        <end position="369"/>
    </location>
</feature>
<dbReference type="PANTHER" id="PTHR42732">
    <property type="entry name" value="BETA-GALACTOSIDASE"/>
    <property type="match status" value="1"/>
</dbReference>
<gene>
    <name evidence="10" type="ORF">BCR38DRAFT_527486</name>
</gene>
<evidence type="ECO:0000259" key="8">
    <source>
        <dbReference type="Pfam" id="PF18565"/>
    </source>
</evidence>
<dbReference type="NCBIfam" id="NF041463">
    <property type="entry name" value="GalB"/>
    <property type="match status" value="1"/>
</dbReference>
<organism evidence="10 11">
    <name type="scientific">Pseudomassariella vexata</name>
    <dbReference type="NCBI Taxonomy" id="1141098"/>
    <lineage>
        <taxon>Eukaryota</taxon>
        <taxon>Fungi</taxon>
        <taxon>Dikarya</taxon>
        <taxon>Ascomycota</taxon>
        <taxon>Pezizomycotina</taxon>
        <taxon>Sordariomycetes</taxon>
        <taxon>Xylariomycetidae</taxon>
        <taxon>Amphisphaeriales</taxon>
        <taxon>Pseudomassariaceae</taxon>
        <taxon>Pseudomassariella</taxon>
    </lineage>
</organism>
<dbReference type="Pfam" id="PF02836">
    <property type="entry name" value="Glyco_hydro_2_C"/>
    <property type="match status" value="1"/>
</dbReference>
<protein>
    <submittedName>
        <fullName evidence="10">Glycoside hydrolase superfamily</fullName>
    </submittedName>
</protein>
<keyword evidence="3" id="KW-0326">Glycosidase</keyword>
<dbReference type="STRING" id="1141098.A0A1Y2DH41"/>
<evidence type="ECO:0000259" key="5">
    <source>
        <dbReference type="Pfam" id="PF00703"/>
    </source>
</evidence>
<dbReference type="InterPro" id="IPR048229">
    <property type="entry name" value="GalB-like"/>
</dbReference>
<dbReference type="OrthoDB" id="408532at2759"/>
<dbReference type="SUPFAM" id="SSF51445">
    <property type="entry name" value="(Trans)glycosidases"/>
    <property type="match status" value="1"/>
</dbReference>
<evidence type="ECO:0000259" key="7">
    <source>
        <dbReference type="Pfam" id="PF16355"/>
    </source>
</evidence>
<dbReference type="InterPro" id="IPR017853">
    <property type="entry name" value="GH"/>
</dbReference>
<dbReference type="Pfam" id="PF00703">
    <property type="entry name" value="Glyco_hydro_2"/>
    <property type="match status" value="1"/>
</dbReference>
<dbReference type="InParanoid" id="A0A1Y2DH41"/>
<evidence type="ECO:0000259" key="6">
    <source>
        <dbReference type="Pfam" id="PF02836"/>
    </source>
</evidence>
<dbReference type="InterPro" id="IPR032311">
    <property type="entry name" value="DUF4982"/>
</dbReference>
<keyword evidence="11" id="KW-1185">Reference proteome</keyword>
<dbReference type="Pfam" id="PF18565">
    <property type="entry name" value="Glyco_hydro2_C5"/>
    <property type="match status" value="1"/>
</dbReference>
<evidence type="ECO:0000256" key="3">
    <source>
        <dbReference type="ARBA" id="ARBA00023295"/>
    </source>
</evidence>
<dbReference type="EMBL" id="MCFJ01000016">
    <property type="protein sequence ID" value="ORY58446.1"/>
    <property type="molecule type" value="Genomic_DNA"/>
</dbReference>
<dbReference type="Pfam" id="PF22666">
    <property type="entry name" value="Glyco_hydro_2_N2"/>
    <property type="match status" value="1"/>
</dbReference>
<dbReference type="SUPFAM" id="SSF49303">
    <property type="entry name" value="beta-Galactosidase/glucuronidase domain"/>
    <property type="match status" value="1"/>
</dbReference>
<dbReference type="GeneID" id="63781606"/>
<keyword evidence="2 10" id="KW-0378">Hydrolase</keyword>
<comment type="similarity">
    <text evidence="1">Belongs to the glycosyl hydrolase 2 family.</text>
</comment>
<dbReference type="Gene3D" id="2.60.40.10">
    <property type="entry name" value="Immunoglobulins"/>
    <property type="match status" value="3"/>
</dbReference>
<comment type="caution">
    <text evidence="10">The sequence shown here is derived from an EMBL/GenBank/DDBJ whole genome shotgun (WGS) entry which is preliminary data.</text>
</comment>
<proteinExistence type="inferred from homology"/>
<dbReference type="GO" id="GO:0004553">
    <property type="term" value="F:hydrolase activity, hydrolyzing O-glycosyl compounds"/>
    <property type="evidence" value="ECO:0007669"/>
    <property type="project" value="InterPro"/>
</dbReference>
<accession>A0A1Y2DH41</accession>
<dbReference type="InterPro" id="IPR054593">
    <property type="entry name" value="Beta-mannosidase-like_N2"/>
</dbReference>
<dbReference type="InterPro" id="IPR006102">
    <property type="entry name" value="Ig-like_GH2"/>
</dbReference>
<evidence type="ECO:0000313" key="11">
    <source>
        <dbReference type="Proteomes" id="UP000193689"/>
    </source>
</evidence>
<dbReference type="Gene3D" id="2.60.120.260">
    <property type="entry name" value="Galactose-binding domain-like"/>
    <property type="match status" value="1"/>
</dbReference>
<dbReference type="SUPFAM" id="SSF49785">
    <property type="entry name" value="Galactose-binding domain-like"/>
    <property type="match status" value="1"/>
</dbReference>
<dbReference type="InterPro" id="IPR013783">
    <property type="entry name" value="Ig-like_fold"/>
</dbReference>
<evidence type="ECO:0000256" key="2">
    <source>
        <dbReference type="ARBA" id="ARBA00022801"/>
    </source>
</evidence>
<feature type="domain" description="Beta-mannosidase-like galactose-binding" evidence="9">
    <location>
        <begin position="155"/>
        <end position="228"/>
    </location>
</feature>
<dbReference type="RefSeq" id="XP_040711363.1">
    <property type="nucleotide sequence ID" value="XM_040865394.1"/>
</dbReference>
<dbReference type="InterPro" id="IPR023232">
    <property type="entry name" value="Glyco_hydro_2_AS"/>
</dbReference>
<dbReference type="Proteomes" id="UP000193689">
    <property type="component" value="Unassembled WGS sequence"/>
</dbReference>
<dbReference type="Pfam" id="PF16355">
    <property type="entry name" value="DUF4982"/>
    <property type="match status" value="1"/>
</dbReference>